<sequence>MDASADVAVPRQRFPRALAGLLLLGLWMGWAAPALWYQKADSPIPLCVVPTDRR</sequence>
<dbReference type="AlphaFoldDB" id="A0A8X8FMI9"/>
<evidence type="ECO:0000313" key="1">
    <source>
        <dbReference type="EMBL" id="MBD7953137.1"/>
    </source>
</evidence>
<dbReference type="RefSeq" id="WP_191768817.1">
    <property type="nucleotide sequence ID" value="NZ_JACSQS010000001.1"/>
</dbReference>
<gene>
    <name evidence="1" type="ORF">H9654_02865</name>
</gene>
<protein>
    <submittedName>
        <fullName evidence="1">Uncharacterized protein</fullName>
    </submittedName>
</protein>
<organism evidence="1 2">
    <name type="scientific">Stenotrophomonas lacuserhaii</name>
    <dbReference type="NCBI Taxonomy" id="2760084"/>
    <lineage>
        <taxon>Bacteria</taxon>
        <taxon>Pseudomonadati</taxon>
        <taxon>Pseudomonadota</taxon>
        <taxon>Gammaproteobacteria</taxon>
        <taxon>Lysobacterales</taxon>
        <taxon>Lysobacteraceae</taxon>
        <taxon>Stenotrophomonas</taxon>
    </lineage>
</organism>
<dbReference type="Proteomes" id="UP000636938">
    <property type="component" value="Unassembled WGS sequence"/>
</dbReference>
<evidence type="ECO:0000313" key="2">
    <source>
        <dbReference type="Proteomes" id="UP000636938"/>
    </source>
</evidence>
<reference evidence="1 2" key="1">
    <citation type="submission" date="2020-08" db="EMBL/GenBank/DDBJ databases">
        <title>A Genomic Blueprint of the Chicken Gut Microbiome.</title>
        <authorList>
            <person name="Gilroy R."/>
            <person name="Ravi A."/>
            <person name="Getino M."/>
            <person name="Pursley I."/>
            <person name="Horton D.L."/>
            <person name="Alikhan N.-F."/>
            <person name="Baker D."/>
            <person name="Gharbi K."/>
            <person name="Hall N."/>
            <person name="Watson M."/>
            <person name="Adriaenssens E.M."/>
            <person name="Foster-Nyarko E."/>
            <person name="Jarju S."/>
            <person name="Secka A."/>
            <person name="Antonio M."/>
            <person name="Oren A."/>
            <person name="Chaudhuri R."/>
            <person name="La Ragione R.M."/>
            <person name="Hildebrand F."/>
            <person name="Pallen M.J."/>
        </authorList>
    </citation>
    <scope>NUCLEOTIDE SEQUENCE [LARGE SCALE GENOMIC DNA]</scope>
    <source>
        <strain evidence="1 2">Sa5BUN4</strain>
    </source>
</reference>
<comment type="caution">
    <text evidence="1">The sequence shown here is derived from an EMBL/GenBank/DDBJ whole genome shotgun (WGS) entry which is preliminary data.</text>
</comment>
<name>A0A8X8FMI9_9GAMM</name>
<dbReference type="EMBL" id="JACSQS010000001">
    <property type="protein sequence ID" value="MBD7953137.1"/>
    <property type="molecule type" value="Genomic_DNA"/>
</dbReference>
<proteinExistence type="predicted"/>
<keyword evidence="2" id="KW-1185">Reference proteome</keyword>
<accession>A0A8X8FMI9</accession>